<dbReference type="OrthoDB" id="467582at2"/>
<evidence type="ECO:0008006" key="5">
    <source>
        <dbReference type="Google" id="ProtNLM"/>
    </source>
</evidence>
<sequence length="136" mass="15545">MNALQPSRSPLQPIPKRRVVPRPKRHLRQRSYKVLALETTAKIGVNVLISAVAISALVKLLPFHQSQQEKLREIRTEVKLMEERVSKLQAEFSRNFDPSQAKAIMQEQSHRLAPNQHPIVLIKQETAEIKQAESSN</sequence>
<dbReference type="Proteomes" id="UP000268857">
    <property type="component" value="Unassembled WGS sequence"/>
</dbReference>
<evidence type="ECO:0000256" key="2">
    <source>
        <dbReference type="SAM" id="MobiDB-lite"/>
    </source>
</evidence>
<dbReference type="EMBL" id="RSCJ01000007">
    <property type="protein sequence ID" value="RUR83312.1"/>
    <property type="molecule type" value="Genomic_DNA"/>
</dbReference>
<feature type="compositionally biased region" description="Polar residues" evidence="2">
    <location>
        <begin position="1"/>
        <end position="10"/>
    </location>
</feature>
<dbReference type="RefSeq" id="WP_016874758.1">
    <property type="nucleotide sequence ID" value="NZ_AJLN01000116.1"/>
</dbReference>
<accession>A0A3S1AKV7</accession>
<evidence type="ECO:0000313" key="4">
    <source>
        <dbReference type="Proteomes" id="UP000268857"/>
    </source>
</evidence>
<feature type="region of interest" description="Disordered" evidence="2">
    <location>
        <begin position="1"/>
        <end position="23"/>
    </location>
</feature>
<gene>
    <name evidence="3" type="ORF">PCC6912_21450</name>
</gene>
<dbReference type="AlphaFoldDB" id="A0A3S1AKV7"/>
<keyword evidence="4" id="KW-1185">Reference proteome</keyword>
<feature type="coiled-coil region" evidence="1">
    <location>
        <begin position="64"/>
        <end position="91"/>
    </location>
</feature>
<dbReference type="STRING" id="211165.GCA_000317285_04681"/>
<evidence type="ECO:0000256" key="1">
    <source>
        <dbReference type="SAM" id="Coils"/>
    </source>
</evidence>
<proteinExistence type="predicted"/>
<reference evidence="3 4" key="1">
    <citation type="journal article" date="2019" name="Genome Biol. Evol.">
        <title>Day and night: Metabolic profiles and evolutionary relationships of six axenic non-marine cyanobacteria.</title>
        <authorList>
            <person name="Will S.E."/>
            <person name="Henke P."/>
            <person name="Boedeker C."/>
            <person name="Huang S."/>
            <person name="Brinkmann H."/>
            <person name="Rohde M."/>
            <person name="Jarek M."/>
            <person name="Friedl T."/>
            <person name="Seufert S."/>
            <person name="Schumacher M."/>
            <person name="Overmann J."/>
            <person name="Neumann-Schaal M."/>
            <person name="Petersen J."/>
        </authorList>
    </citation>
    <scope>NUCLEOTIDE SEQUENCE [LARGE SCALE GENOMIC DNA]</scope>
    <source>
        <strain evidence="3 4">PCC 6912</strain>
    </source>
</reference>
<organism evidence="3 4">
    <name type="scientific">Chlorogloeopsis fritschii PCC 6912</name>
    <dbReference type="NCBI Taxonomy" id="211165"/>
    <lineage>
        <taxon>Bacteria</taxon>
        <taxon>Bacillati</taxon>
        <taxon>Cyanobacteriota</taxon>
        <taxon>Cyanophyceae</taxon>
        <taxon>Nostocales</taxon>
        <taxon>Chlorogloeopsidaceae</taxon>
        <taxon>Chlorogloeopsis</taxon>
    </lineage>
</organism>
<evidence type="ECO:0000313" key="3">
    <source>
        <dbReference type="EMBL" id="RUR83312.1"/>
    </source>
</evidence>
<name>A0A3S1AKV7_CHLFR</name>
<keyword evidence="1" id="KW-0175">Coiled coil</keyword>
<comment type="caution">
    <text evidence="3">The sequence shown here is derived from an EMBL/GenBank/DDBJ whole genome shotgun (WGS) entry which is preliminary data.</text>
</comment>
<protein>
    <recommendedName>
        <fullName evidence="5">Cell division protein FtsL</fullName>
    </recommendedName>
</protein>